<dbReference type="GO" id="GO:0009052">
    <property type="term" value="P:pentose-phosphate shunt, non-oxidative branch"/>
    <property type="evidence" value="ECO:0007669"/>
    <property type="project" value="TreeGrafter"/>
</dbReference>
<organism evidence="5 7">
    <name type="scientific">Enterobacter hormaechei</name>
    <dbReference type="NCBI Taxonomy" id="158836"/>
    <lineage>
        <taxon>Bacteria</taxon>
        <taxon>Pseudomonadati</taxon>
        <taxon>Pseudomonadota</taxon>
        <taxon>Gammaproteobacteria</taxon>
        <taxon>Enterobacterales</taxon>
        <taxon>Enterobacteriaceae</taxon>
        <taxon>Enterobacter</taxon>
        <taxon>Enterobacter cloacae complex</taxon>
    </lineage>
</organism>
<gene>
    <name evidence="5" type="primary">rpiB</name>
    <name evidence="6" type="ORF">F9C29_03595</name>
    <name evidence="5" type="ORF">SAMEA2273352_04136</name>
</gene>
<feature type="binding site" evidence="4">
    <location>
        <position position="100"/>
    </location>
    <ligand>
        <name>D-ribulose 5-phosphate</name>
        <dbReference type="ChEBI" id="CHEBI:58121"/>
    </ligand>
</feature>
<feature type="binding site" evidence="4">
    <location>
        <position position="137"/>
    </location>
    <ligand>
        <name>D-ribulose 5-phosphate</name>
        <dbReference type="ChEBI" id="CHEBI:58121"/>
    </ligand>
</feature>
<feature type="binding site" evidence="4">
    <location>
        <begin position="9"/>
        <end position="10"/>
    </location>
    <ligand>
        <name>D-ribulose 5-phosphate</name>
        <dbReference type="ChEBI" id="CHEBI:58121"/>
    </ligand>
</feature>
<sequence length="149" mass="16029">MKKIAFGCDHVGFMLKEDILAHLRARGIDVVDKGTCSPERTDYPYYASAVAQAIIDKEVDGGILICGTGVGISITANKFPGIRAVVCSEPYSAQLSRQHNNTNVLAFGSRVVGLELAKMIVDAWLNAPFEGGRHQARVDAIGAIEQARN</sequence>
<evidence type="ECO:0000313" key="5">
    <source>
        <dbReference type="EMBL" id="CZY09223.1"/>
    </source>
</evidence>
<comment type="similarity">
    <text evidence="1">Belongs to the LacAB/RpiB family.</text>
</comment>
<dbReference type="AlphaFoldDB" id="A0A156HZI3"/>
<dbReference type="EMBL" id="FJYW01000010">
    <property type="protein sequence ID" value="CZY09223.1"/>
    <property type="molecule type" value="Genomic_DNA"/>
</dbReference>
<accession>A0A331WMJ2</accession>
<dbReference type="RefSeq" id="WP_023295775.1">
    <property type="nucleotide sequence ID" value="NZ_AP022510.1"/>
</dbReference>
<dbReference type="NCBIfam" id="TIGR01120">
    <property type="entry name" value="rpiB"/>
    <property type="match status" value="1"/>
</dbReference>
<reference evidence="5 7" key="1">
    <citation type="submission" date="2016-03" db="EMBL/GenBank/DDBJ databases">
        <authorList>
            <consortium name="Pathogen Informatics"/>
        </authorList>
    </citation>
    <scope>NUCLEOTIDE SEQUENCE [LARGE SCALE GENOMIC DNA]</scope>
    <source>
        <strain evidence="7">e1424</strain>
        <strain evidence="5">E1424</strain>
    </source>
</reference>
<proteinExistence type="inferred from homology"/>
<dbReference type="NCBIfam" id="NF004051">
    <property type="entry name" value="PRK05571.1"/>
    <property type="match status" value="1"/>
</dbReference>
<evidence type="ECO:0000256" key="4">
    <source>
        <dbReference type="PIRSR" id="PIRSR005384-2"/>
    </source>
</evidence>
<dbReference type="Gene3D" id="3.40.1400.10">
    <property type="entry name" value="Sugar-phosphate isomerase, RpiB/LacA/LacB"/>
    <property type="match status" value="1"/>
</dbReference>
<evidence type="ECO:0000256" key="2">
    <source>
        <dbReference type="ARBA" id="ARBA00023235"/>
    </source>
</evidence>
<dbReference type="EMBL" id="WBSZ01000048">
    <property type="protein sequence ID" value="KAB2528878.1"/>
    <property type="molecule type" value="Genomic_DNA"/>
</dbReference>
<accession>A0A156HZI3</accession>
<keyword evidence="2 5" id="KW-0413">Isomerase</keyword>
<feature type="active site" description="Proton donor" evidence="3">
    <location>
        <position position="99"/>
    </location>
</feature>
<protein>
    <submittedName>
        <fullName evidence="5">Ribose 5-phosphate isomerase B</fullName>
        <ecNumber evidence="5">5.3.1.6</ecNumber>
    </submittedName>
</protein>
<dbReference type="PIRSF" id="PIRSF005384">
    <property type="entry name" value="RpiB_LacA_B"/>
    <property type="match status" value="1"/>
</dbReference>
<dbReference type="FunFam" id="3.40.1400.10:FF:000001">
    <property type="entry name" value="Ribose 5-phosphate isomerase B"/>
    <property type="match status" value="1"/>
</dbReference>
<evidence type="ECO:0000313" key="7">
    <source>
        <dbReference type="Proteomes" id="UP000076205"/>
    </source>
</evidence>
<dbReference type="EC" id="5.3.1.6" evidence="5"/>
<dbReference type="KEGG" id="ehm:AB284_23335"/>
<feature type="binding site" evidence="4">
    <location>
        <begin position="67"/>
        <end position="71"/>
    </location>
    <ligand>
        <name>D-ribulose 5-phosphate</name>
        <dbReference type="ChEBI" id="CHEBI:58121"/>
    </ligand>
</feature>
<dbReference type="InterPro" id="IPR004785">
    <property type="entry name" value="RpiB"/>
</dbReference>
<dbReference type="Proteomes" id="UP000476281">
    <property type="component" value="Unassembled WGS sequence"/>
</dbReference>
<dbReference type="InterPro" id="IPR003500">
    <property type="entry name" value="RpiB_LacA_LacB"/>
</dbReference>
<evidence type="ECO:0000313" key="6">
    <source>
        <dbReference type="EMBL" id="KAB2528878.1"/>
    </source>
</evidence>
<feature type="binding site" evidence="4">
    <location>
        <position position="110"/>
    </location>
    <ligand>
        <name>D-ribulose 5-phosphate</name>
        <dbReference type="ChEBI" id="CHEBI:58121"/>
    </ligand>
</feature>
<dbReference type="Pfam" id="PF02502">
    <property type="entry name" value="LacAB_rpiB"/>
    <property type="match status" value="1"/>
</dbReference>
<evidence type="ECO:0000256" key="3">
    <source>
        <dbReference type="PIRSR" id="PIRSR005384-1"/>
    </source>
</evidence>
<evidence type="ECO:0000313" key="8">
    <source>
        <dbReference type="Proteomes" id="UP000476281"/>
    </source>
</evidence>
<dbReference type="PANTHER" id="PTHR30345">
    <property type="entry name" value="RIBOSE-5-PHOSPHATE ISOMERASE B"/>
    <property type="match status" value="1"/>
</dbReference>
<dbReference type="GO" id="GO:0004751">
    <property type="term" value="F:ribose-5-phosphate isomerase activity"/>
    <property type="evidence" value="ECO:0007669"/>
    <property type="project" value="UniProtKB-EC"/>
</dbReference>
<dbReference type="PANTHER" id="PTHR30345:SF0">
    <property type="entry name" value="DNA DAMAGE-REPAIR_TOLERATION PROTEIN DRT102"/>
    <property type="match status" value="1"/>
</dbReference>
<evidence type="ECO:0000256" key="1">
    <source>
        <dbReference type="ARBA" id="ARBA00008754"/>
    </source>
</evidence>
<dbReference type="GO" id="GO:0019316">
    <property type="term" value="P:D-allose catabolic process"/>
    <property type="evidence" value="ECO:0007669"/>
    <property type="project" value="TreeGrafter"/>
</dbReference>
<feature type="active site" description="Proton acceptor" evidence="3">
    <location>
        <position position="66"/>
    </location>
</feature>
<reference evidence="6 8" key="2">
    <citation type="submission" date="2019-09" db="EMBL/GenBank/DDBJ databases">
        <title>Reversal of blaTEM antimicrobial resistance by CRISPR-Cas9 in clinical E. coli and other Enterobacteriaceae strains.</title>
        <authorList>
            <person name="Tagliaferri T."/>
            <person name="Guimaraes N."/>
            <person name="Pereira M."/>
            <person name="Felicori L."/>
            <person name="Horz H.-P."/>
            <person name="Santos S."/>
            <person name="Mendes T."/>
        </authorList>
    </citation>
    <scope>NUCLEOTIDE SEQUENCE [LARGE SCALE GENOMIC DNA]</scope>
    <source>
        <strain evidence="6 8">E2_blaTEM_MG</strain>
    </source>
</reference>
<dbReference type="NCBIfam" id="TIGR00689">
    <property type="entry name" value="rpiB_lacA_lacB"/>
    <property type="match status" value="1"/>
</dbReference>
<feature type="binding site" evidence="4">
    <location>
        <position position="133"/>
    </location>
    <ligand>
        <name>D-ribulose 5-phosphate</name>
        <dbReference type="ChEBI" id="CHEBI:58121"/>
    </ligand>
</feature>
<name>A0A156HZI3_9ENTR</name>
<dbReference type="Proteomes" id="UP000076205">
    <property type="component" value="Unassembled WGS sequence"/>
</dbReference>
<comment type="caution">
    <text evidence="5">The sequence shown here is derived from an EMBL/GenBank/DDBJ whole genome shotgun (WGS) entry which is preliminary data.</text>
</comment>
<dbReference type="InterPro" id="IPR036569">
    <property type="entry name" value="RpiB_LacA_LacB_sf"/>
</dbReference>
<dbReference type="SUPFAM" id="SSF89623">
    <property type="entry name" value="Ribose/Galactose isomerase RpiB/AlsB"/>
    <property type="match status" value="1"/>
</dbReference>